<dbReference type="Pfam" id="PF24852">
    <property type="entry name" value="DUF7726"/>
    <property type="match status" value="1"/>
</dbReference>
<dbReference type="PANTHER" id="PTHR42339:SF1">
    <property type="entry name" value="HISTONE H1"/>
    <property type="match status" value="1"/>
</dbReference>
<dbReference type="InterPro" id="IPR056143">
    <property type="entry name" value="DUF7726"/>
</dbReference>
<dbReference type="EMBL" id="CAUWAG010000006">
    <property type="protein sequence ID" value="CAJ2504331.1"/>
    <property type="molecule type" value="Genomic_DNA"/>
</dbReference>
<feature type="compositionally biased region" description="Low complexity" evidence="1">
    <location>
        <begin position="13"/>
        <end position="39"/>
    </location>
</feature>
<sequence>MPDVKKRQKMEADAAAAAPDAGAGAGSSSKPKSLPKGAADLPDTSAIRLPGEETNQVPVYDSCDEIRKKINAHLKTPGLTQAQFCRDIHAQLNQAKSKGIQSKQLADFRSKKGPNAGAKSVVFYSAYVYFEKLRIAQKKPKSSHREKMEEVWGAAGIDREHDHTALVTVMAGEIPYSDQYGQLRVDNRRF</sequence>
<evidence type="ECO:0000313" key="4">
    <source>
        <dbReference type="Proteomes" id="UP001295740"/>
    </source>
</evidence>
<feature type="domain" description="DUF7726" evidence="2">
    <location>
        <begin position="57"/>
        <end position="138"/>
    </location>
</feature>
<evidence type="ECO:0000259" key="2">
    <source>
        <dbReference type="Pfam" id="PF24852"/>
    </source>
</evidence>
<organism evidence="3 4">
    <name type="scientific">Anthostomella pinea</name>
    <dbReference type="NCBI Taxonomy" id="933095"/>
    <lineage>
        <taxon>Eukaryota</taxon>
        <taxon>Fungi</taxon>
        <taxon>Dikarya</taxon>
        <taxon>Ascomycota</taxon>
        <taxon>Pezizomycotina</taxon>
        <taxon>Sordariomycetes</taxon>
        <taxon>Xylariomycetidae</taxon>
        <taxon>Xylariales</taxon>
        <taxon>Xylariaceae</taxon>
        <taxon>Anthostomella</taxon>
    </lineage>
</organism>
<proteinExistence type="predicted"/>
<keyword evidence="4" id="KW-1185">Reference proteome</keyword>
<protein>
    <submittedName>
        <fullName evidence="3">Uu.00g117250.m01.CDS01</fullName>
    </submittedName>
</protein>
<comment type="caution">
    <text evidence="3">The sequence shown here is derived from an EMBL/GenBank/DDBJ whole genome shotgun (WGS) entry which is preliminary data.</text>
</comment>
<dbReference type="PANTHER" id="PTHR42339">
    <property type="entry name" value="HISTONE H1"/>
    <property type="match status" value="1"/>
</dbReference>
<reference evidence="3" key="1">
    <citation type="submission" date="2023-10" db="EMBL/GenBank/DDBJ databases">
        <authorList>
            <person name="Hackl T."/>
        </authorList>
    </citation>
    <scope>NUCLEOTIDE SEQUENCE</scope>
</reference>
<gene>
    <name evidence="3" type="ORF">KHLLAP_LOCUS4799</name>
</gene>
<feature type="region of interest" description="Disordered" evidence="1">
    <location>
        <begin position="1"/>
        <end position="53"/>
    </location>
</feature>
<evidence type="ECO:0000256" key="1">
    <source>
        <dbReference type="SAM" id="MobiDB-lite"/>
    </source>
</evidence>
<accession>A0AAI8VGW9</accession>
<evidence type="ECO:0000313" key="3">
    <source>
        <dbReference type="EMBL" id="CAJ2504331.1"/>
    </source>
</evidence>
<dbReference type="Proteomes" id="UP001295740">
    <property type="component" value="Unassembled WGS sequence"/>
</dbReference>
<dbReference type="AlphaFoldDB" id="A0AAI8VGW9"/>
<name>A0AAI8VGW9_9PEZI</name>